<gene>
    <name evidence="5" type="ORF">OCTVUL_1B003753</name>
</gene>
<protein>
    <submittedName>
        <fullName evidence="5">Protein neuralized-like isoform X3</fullName>
    </submittedName>
</protein>
<dbReference type="SUPFAM" id="SSF57850">
    <property type="entry name" value="RING/U-box"/>
    <property type="match status" value="1"/>
</dbReference>
<dbReference type="Pfam" id="PF07177">
    <property type="entry name" value="Neuralized"/>
    <property type="match status" value="1"/>
</dbReference>
<feature type="domain" description="RING-type" evidence="4">
    <location>
        <begin position="407"/>
        <end position="446"/>
    </location>
</feature>
<dbReference type="AlphaFoldDB" id="A0AA36FCH9"/>
<feature type="compositionally biased region" description="Low complexity" evidence="3">
    <location>
        <begin position="326"/>
        <end position="340"/>
    </location>
</feature>
<feature type="region of interest" description="Disordered" evidence="3">
    <location>
        <begin position="319"/>
        <end position="346"/>
    </location>
</feature>
<reference evidence="5" key="1">
    <citation type="submission" date="2023-08" db="EMBL/GenBank/DDBJ databases">
        <authorList>
            <person name="Alioto T."/>
            <person name="Alioto T."/>
            <person name="Gomez Garrido J."/>
        </authorList>
    </citation>
    <scope>NUCLEOTIDE SEQUENCE</scope>
</reference>
<dbReference type="InterPro" id="IPR001841">
    <property type="entry name" value="Znf_RING"/>
</dbReference>
<proteinExistence type="predicted"/>
<dbReference type="Pfam" id="PF13920">
    <property type="entry name" value="zf-C3HC4_3"/>
    <property type="match status" value="1"/>
</dbReference>
<dbReference type="PANTHER" id="PTHR12429">
    <property type="entry name" value="NEURALIZED"/>
    <property type="match status" value="1"/>
</dbReference>
<dbReference type="GO" id="GO:0008270">
    <property type="term" value="F:zinc ion binding"/>
    <property type="evidence" value="ECO:0007669"/>
    <property type="project" value="UniProtKB-KW"/>
</dbReference>
<dbReference type="InterPro" id="IPR037962">
    <property type="entry name" value="Neuralized"/>
</dbReference>
<dbReference type="InterPro" id="IPR013083">
    <property type="entry name" value="Znf_RING/FYVE/PHD"/>
</dbReference>
<feature type="compositionally biased region" description="Basic and acidic residues" evidence="3">
    <location>
        <begin position="143"/>
        <end position="153"/>
    </location>
</feature>
<evidence type="ECO:0000256" key="2">
    <source>
        <dbReference type="ARBA" id="ARBA00022833"/>
    </source>
</evidence>
<evidence type="ECO:0000256" key="3">
    <source>
        <dbReference type="SAM" id="MobiDB-lite"/>
    </source>
</evidence>
<dbReference type="GO" id="GO:0061630">
    <property type="term" value="F:ubiquitin protein ligase activity"/>
    <property type="evidence" value="ECO:0007669"/>
    <property type="project" value="TreeGrafter"/>
</dbReference>
<dbReference type="SMART" id="SM00184">
    <property type="entry name" value="RING"/>
    <property type="match status" value="1"/>
</dbReference>
<dbReference type="FunFam" id="3.30.40.10:FF:000056">
    <property type="entry name" value="Putative E3 ubiquitin-protein ligase NEURL1B"/>
    <property type="match status" value="1"/>
</dbReference>
<dbReference type="Gene3D" id="3.30.40.10">
    <property type="entry name" value="Zinc/RING finger domain, C3HC4 (zinc finger)"/>
    <property type="match status" value="1"/>
</dbReference>
<evidence type="ECO:0000256" key="1">
    <source>
        <dbReference type="ARBA" id="ARBA00022771"/>
    </source>
</evidence>
<feature type="region of interest" description="Disordered" evidence="3">
    <location>
        <begin position="142"/>
        <end position="166"/>
    </location>
</feature>
<organism evidence="5 6">
    <name type="scientific">Octopus vulgaris</name>
    <name type="common">Common octopus</name>
    <dbReference type="NCBI Taxonomy" id="6645"/>
    <lineage>
        <taxon>Eukaryota</taxon>
        <taxon>Metazoa</taxon>
        <taxon>Spiralia</taxon>
        <taxon>Lophotrochozoa</taxon>
        <taxon>Mollusca</taxon>
        <taxon>Cephalopoda</taxon>
        <taxon>Coleoidea</taxon>
        <taxon>Octopodiformes</taxon>
        <taxon>Octopoda</taxon>
        <taxon>Incirrata</taxon>
        <taxon>Octopodidae</taxon>
        <taxon>Octopus</taxon>
    </lineage>
</organism>
<keyword evidence="1" id="KW-0863">Zinc-finger</keyword>
<name>A0AA36FCH9_OCTVU</name>
<keyword evidence="1" id="KW-0479">Metal-binding</keyword>
<dbReference type="InterPro" id="IPR006573">
    <property type="entry name" value="NHR_dom"/>
</dbReference>
<sequence>MEESIRTRTISEISVYPDKPTKSFIMKEESSEFKNRARSFDLPVEREVYSENNSPCEDATFRRTEFSSKGRSSSEGSLSIGKPNFVTSKYILSQQDPASIKFSPKEFELPTDLSELQEAESNSTACEFSEYVKNLTVSLSPLESDKNDSDKRGRTGSHPGHPRRFLSCIDIGPVSTADRNANSETQGIYSATSPEIKSEVRYARNTSKMTTLMHVDPTLPLWMFFDVYGNVQKIKILGSANPSQTRRLRPASACIANSSGSSGLTVALPPRVSTAPSTPTQYHANNTISNSNPNNNNNNNILSPSSPTAAMSTLVLRSLSMPPPSTSSSSSTSFHTSQTTANTSPVEGQSLMSTFSALPVSASSIQNRGGQANPYLSFPSTFDSGLASINSSASDDSPIVDNESNECNVCYERPINSVLYTCGHMCMCFECALAVKQERGALCPICRQEIKDVIKTFRS</sequence>
<feature type="compositionally biased region" description="Low complexity" evidence="3">
    <location>
        <begin position="285"/>
        <end position="307"/>
    </location>
</feature>
<dbReference type="EMBL" id="OX597827">
    <property type="protein sequence ID" value="CAI9733070.1"/>
    <property type="molecule type" value="Genomic_DNA"/>
</dbReference>
<dbReference type="CDD" id="cd16647">
    <property type="entry name" value="mRING-HC-C3HC5_NEU1"/>
    <property type="match status" value="1"/>
</dbReference>
<feature type="region of interest" description="Disordered" evidence="3">
    <location>
        <begin position="266"/>
        <end position="307"/>
    </location>
</feature>
<keyword evidence="6" id="KW-1185">Reference proteome</keyword>
<evidence type="ECO:0000313" key="5">
    <source>
        <dbReference type="EMBL" id="CAI9733070.1"/>
    </source>
</evidence>
<evidence type="ECO:0000259" key="4">
    <source>
        <dbReference type="SMART" id="SM00184"/>
    </source>
</evidence>
<keyword evidence="2" id="KW-0862">Zinc</keyword>
<evidence type="ECO:0000313" key="6">
    <source>
        <dbReference type="Proteomes" id="UP001162480"/>
    </source>
</evidence>
<dbReference type="PANTHER" id="PTHR12429:SF6">
    <property type="entry name" value="PROTEIN NEURALIZED"/>
    <property type="match status" value="1"/>
</dbReference>
<dbReference type="Proteomes" id="UP001162480">
    <property type="component" value="Chromosome 14"/>
</dbReference>
<feature type="compositionally biased region" description="Polar residues" evidence="3">
    <location>
        <begin position="274"/>
        <end position="284"/>
    </location>
</feature>
<accession>A0AA36FCH9</accession>